<name>A0A5B7D1K5_PORTR</name>
<dbReference type="AlphaFoldDB" id="A0A5B7D1K5"/>
<reference evidence="1 2" key="1">
    <citation type="submission" date="2019-05" db="EMBL/GenBank/DDBJ databases">
        <title>Another draft genome of Portunus trituberculatus and its Hox gene families provides insights of decapod evolution.</title>
        <authorList>
            <person name="Jeong J.-H."/>
            <person name="Song I."/>
            <person name="Kim S."/>
            <person name="Choi T."/>
            <person name="Kim D."/>
            <person name="Ryu S."/>
            <person name="Kim W."/>
        </authorList>
    </citation>
    <scope>NUCLEOTIDE SEQUENCE [LARGE SCALE GENOMIC DNA]</scope>
    <source>
        <tissue evidence="1">Muscle</tissue>
    </source>
</reference>
<accession>A0A5B7D1K5</accession>
<comment type="caution">
    <text evidence="1">The sequence shown here is derived from an EMBL/GenBank/DDBJ whole genome shotgun (WGS) entry which is preliminary data.</text>
</comment>
<evidence type="ECO:0000313" key="2">
    <source>
        <dbReference type="Proteomes" id="UP000324222"/>
    </source>
</evidence>
<evidence type="ECO:0000313" key="1">
    <source>
        <dbReference type="EMBL" id="MPC15932.1"/>
    </source>
</evidence>
<gene>
    <name evidence="1" type="ORF">E2C01_008737</name>
</gene>
<dbReference type="Proteomes" id="UP000324222">
    <property type="component" value="Unassembled WGS sequence"/>
</dbReference>
<sequence>MICIVFPAPFPQSGWKAIGCPVLFDQHVEWASSVSWHGLKVFSHLSQLHSPSKHFTSSVHISNFQNEIGMQGKVNQYEVTSKVQCKGLPVLMGECTGRQLSAAGNIPFQRNEGSSRVAGVLPESSELVC</sequence>
<dbReference type="EMBL" id="VSRR010000464">
    <property type="protein sequence ID" value="MPC15932.1"/>
    <property type="molecule type" value="Genomic_DNA"/>
</dbReference>
<keyword evidence="2" id="KW-1185">Reference proteome</keyword>
<proteinExistence type="predicted"/>
<organism evidence="1 2">
    <name type="scientific">Portunus trituberculatus</name>
    <name type="common">Swimming crab</name>
    <name type="synonym">Neptunus trituberculatus</name>
    <dbReference type="NCBI Taxonomy" id="210409"/>
    <lineage>
        <taxon>Eukaryota</taxon>
        <taxon>Metazoa</taxon>
        <taxon>Ecdysozoa</taxon>
        <taxon>Arthropoda</taxon>
        <taxon>Crustacea</taxon>
        <taxon>Multicrustacea</taxon>
        <taxon>Malacostraca</taxon>
        <taxon>Eumalacostraca</taxon>
        <taxon>Eucarida</taxon>
        <taxon>Decapoda</taxon>
        <taxon>Pleocyemata</taxon>
        <taxon>Brachyura</taxon>
        <taxon>Eubrachyura</taxon>
        <taxon>Portunoidea</taxon>
        <taxon>Portunidae</taxon>
        <taxon>Portuninae</taxon>
        <taxon>Portunus</taxon>
    </lineage>
</organism>
<protein>
    <submittedName>
        <fullName evidence="1">Uncharacterized protein</fullName>
    </submittedName>
</protein>